<dbReference type="GO" id="GO:0002238">
    <property type="term" value="P:response to molecule of fungal origin"/>
    <property type="evidence" value="ECO:0007669"/>
    <property type="project" value="UniProtKB-ARBA"/>
</dbReference>
<dbReference type="Proteomes" id="UP000824120">
    <property type="component" value="Chromosome 9"/>
</dbReference>
<comment type="similarity">
    <text evidence="1 6">Belongs to the iron/ascorbate-dependent oxidoreductase family.</text>
</comment>
<dbReference type="Pfam" id="PF14226">
    <property type="entry name" value="DIOX_N"/>
    <property type="match status" value="1"/>
</dbReference>
<dbReference type="InterPro" id="IPR027443">
    <property type="entry name" value="IPNS-like_sf"/>
</dbReference>
<reference evidence="8 9" key="1">
    <citation type="submission" date="2020-09" db="EMBL/GenBank/DDBJ databases">
        <title>De no assembly of potato wild relative species, Solanum commersonii.</title>
        <authorList>
            <person name="Cho K."/>
        </authorList>
    </citation>
    <scope>NUCLEOTIDE SEQUENCE [LARGE SCALE GENOMIC DNA]</scope>
    <source>
        <strain evidence="8">LZ3.2</strain>
        <tissue evidence="8">Leaf</tissue>
    </source>
</reference>
<dbReference type="GO" id="GO:0031418">
    <property type="term" value="F:L-ascorbic acid binding"/>
    <property type="evidence" value="ECO:0007669"/>
    <property type="project" value="UniProtKB-KW"/>
</dbReference>
<protein>
    <recommendedName>
        <fullName evidence="7">Fe2OG dioxygenase domain-containing protein</fullName>
    </recommendedName>
</protein>
<dbReference type="Gene3D" id="2.60.120.330">
    <property type="entry name" value="B-lactam Antibiotic, Isopenicillin N Synthase, Chain"/>
    <property type="match status" value="1"/>
</dbReference>
<keyword evidence="4 6" id="KW-0560">Oxidoreductase</keyword>
<name>A0A9J5XAN2_SOLCO</name>
<evidence type="ECO:0000259" key="7">
    <source>
        <dbReference type="PROSITE" id="PS51471"/>
    </source>
</evidence>
<keyword evidence="3" id="KW-0847">Vitamin C</keyword>
<evidence type="ECO:0000256" key="5">
    <source>
        <dbReference type="ARBA" id="ARBA00023004"/>
    </source>
</evidence>
<evidence type="ECO:0000256" key="3">
    <source>
        <dbReference type="ARBA" id="ARBA00022896"/>
    </source>
</evidence>
<dbReference type="InterPro" id="IPR026992">
    <property type="entry name" value="DIOX_N"/>
</dbReference>
<dbReference type="PROSITE" id="PS51471">
    <property type="entry name" value="FE2OG_OXY"/>
    <property type="match status" value="1"/>
</dbReference>
<dbReference type="InterPro" id="IPR005123">
    <property type="entry name" value="Oxoglu/Fe-dep_dioxygenase_dom"/>
</dbReference>
<dbReference type="EMBL" id="JACXVP010000009">
    <property type="protein sequence ID" value="KAG5584629.1"/>
    <property type="molecule type" value="Genomic_DNA"/>
</dbReference>
<accession>A0A9J5XAN2</accession>
<dbReference type="PANTHER" id="PTHR47991">
    <property type="entry name" value="OXOGLUTARATE/IRON-DEPENDENT DIOXYGENASE"/>
    <property type="match status" value="1"/>
</dbReference>
<evidence type="ECO:0000256" key="4">
    <source>
        <dbReference type="ARBA" id="ARBA00023002"/>
    </source>
</evidence>
<dbReference type="InterPro" id="IPR050295">
    <property type="entry name" value="Plant_2OG-oxidoreductases"/>
</dbReference>
<dbReference type="OrthoDB" id="288590at2759"/>
<proteinExistence type="inferred from homology"/>
<evidence type="ECO:0000256" key="2">
    <source>
        <dbReference type="ARBA" id="ARBA00022723"/>
    </source>
</evidence>
<keyword evidence="9" id="KW-1185">Reference proteome</keyword>
<feature type="domain" description="Fe2OG dioxygenase" evidence="7">
    <location>
        <begin position="121"/>
        <end position="221"/>
    </location>
</feature>
<dbReference type="InterPro" id="IPR044861">
    <property type="entry name" value="IPNS-like_FE2OG_OXY"/>
</dbReference>
<dbReference type="Pfam" id="PF03171">
    <property type="entry name" value="2OG-FeII_Oxy"/>
    <property type="match status" value="1"/>
</dbReference>
<dbReference type="GO" id="GO:0016706">
    <property type="term" value="F:2-oxoglutarate-dependent dioxygenase activity"/>
    <property type="evidence" value="ECO:0007669"/>
    <property type="project" value="UniProtKB-ARBA"/>
</dbReference>
<keyword evidence="5 6" id="KW-0408">Iron</keyword>
<dbReference type="AlphaFoldDB" id="A0A9J5XAN2"/>
<evidence type="ECO:0000313" key="8">
    <source>
        <dbReference type="EMBL" id="KAG5584629.1"/>
    </source>
</evidence>
<dbReference type="FunFam" id="2.60.120.330:FF:000079">
    <property type="entry name" value="Protein SRG1"/>
    <property type="match status" value="1"/>
</dbReference>
<evidence type="ECO:0000313" key="9">
    <source>
        <dbReference type="Proteomes" id="UP000824120"/>
    </source>
</evidence>
<evidence type="ECO:0000256" key="1">
    <source>
        <dbReference type="ARBA" id="ARBA00008056"/>
    </source>
</evidence>
<dbReference type="GO" id="GO:0009805">
    <property type="term" value="P:coumarin biosynthetic process"/>
    <property type="evidence" value="ECO:0007669"/>
    <property type="project" value="UniProtKB-ARBA"/>
</dbReference>
<keyword evidence="2 6" id="KW-0479">Metal-binding</keyword>
<evidence type="ECO:0000256" key="6">
    <source>
        <dbReference type="RuleBase" id="RU003682"/>
    </source>
</evidence>
<sequence length="273" mass="30751">MTNHGVCSSLIKKLDKAIENFYGLPLEEKMKFAPQLGNSQGYGQAIVGGEVNSDHVERFYMNTYPINTIQSHLLPKLPPSLRESLEAYLEELEKLAISLPGCLAKTLKIDREVMLKMYEKGMQSVRMNYYPPYPKPKLVTGLGTHSDGSAITIVHQVDGVDGLQVKQDGVWIPVEFLPNAFVVNIGDILEIWSNGVYKSPEHKVTVNEHTRRISIGVFFMPKQEAEIGPANSLINSTNPALFTSVTMDKYLKEFFSRKLAIKTYLDHMKINKF</sequence>
<dbReference type="SUPFAM" id="SSF51197">
    <property type="entry name" value="Clavaminate synthase-like"/>
    <property type="match status" value="1"/>
</dbReference>
<comment type="caution">
    <text evidence="8">The sequence shown here is derived from an EMBL/GenBank/DDBJ whole genome shotgun (WGS) entry which is preliminary data.</text>
</comment>
<dbReference type="GO" id="GO:0046872">
    <property type="term" value="F:metal ion binding"/>
    <property type="evidence" value="ECO:0007669"/>
    <property type="project" value="UniProtKB-KW"/>
</dbReference>
<gene>
    <name evidence="8" type="ORF">H5410_045063</name>
</gene>
<organism evidence="8 9">
    <name type="scientific">Solanum commersonii</name>
    <name type="common">Commerson's wild potato</name>
    <name type="synonym">Commerson's nightshade</name>
    <dbReference type="NCBI Taxonomy" id="4109"/>
    <lineage>
        <taxon>Eukaryota</taxon>
        <taxon>Viridiplantae</taxon>
        <taxon>Streptophyta</taxon>
        <taxon>Embryophyta</taxon>
        <taxon>Tracheophyta</taxon>
        <taxon>Spermatophyta</taxon>
        <taxon>Magnoliopsida</taxon>
        <taxon>eudicotyledons</taxon>
        <taxon>Gunneridae</taxon>
        <taxon>Pentapetalae</taxon>
        <taxon>asterids</taxon>
        <taxon>lamiids</taxon>
        <taxon>Solanales</taxon>
        <taxon>Solanaceae</taxon>
        <taxon>Solanoideae</taxon>
        <taxon>Solaneae</taxon>
        <taxon>Solanum</taxon>
    </lineage>
</organism>